<keyword evidence="2" id="KW-1185">Reference proteome</keyword>
<accession>A0A2S2D0S5</accession>
<keyword evidence="1" id="KW-0614">Plasmid</keyword>
<dbReference type="OrthoDB" id="7221684at2"/>
<dbReference type="AlphaFoldDB" id="A0A2S2D0S5"/>
<evidence type="ECO:0000313" key="1">
    <source>
        <dbReference type="EMBL" id="AWK90359.1"/>
    </source>
</evidence>
<reference evidence="2" key="1">
    <citation type="submission" date="2018-05" db="EMBL/GenBank/DDBJ databases">
        <title>Azospirillum thermophila sp. nov., a novel isolated from hot spring.</title>
        <authorList>
            <person name="Zhao Z."/>
        </authorList>
    </citation>
    <scope>NUCLEOTIDE SEQUENCE [LARGE SCALE GENOMIC DNA]</scope>
    <source>
        <strain evidence="2">CFH 70021</strain>
        <plasmid evidence="2">unnamed5</plasmid>
    </source>
</reference>
<geneLocation type="plasmid" evidence="1 2">
    <name>unnamed5</name>
</geneLocation>
<protein>
    <submittedName>
        <fullName evidence="1">Uncharacterized protein</fullName>
    </submittedName>
</protein>
<dbReference type="EMBL" id="CP029360">
    <property type="protein sequence ID" value="AWK90359.1"/>
    <property type="molecule type" value="Genomic_DNA"/>
</dbReference>
<dbReference type="Proteomes" id="UP000245629">
    <property type="component" value="Plasmid unnamed5"/>
</dbReference>
<dbReference type="KEGG" id="azz:DEW08_30500"/>
<evidence type="ECO:0000313" key="2">
    <source>
        <dbReference type="Proteomes" id="UP000245629"/>
    </source>
</evidence>
<proteinExistence type="predicted"/>
<name>A0A2S2D0S5_9PROT</name>
<sequence length="109" mass="12101">MDELAEEDPDAAAAIAAHRAGGEEAVEVEPWCQWAWRAWHDLTDDRQWRGGGLGPATPCRIPWAAAMAYAAQHRLDPDSLLKLLRAMDEVFLVWHAEQVDRAAKAGDVE</sequence>
<organism evidence="1 2">
    <name type="scientific">Azospirillum thermophilum</name>
    <dbReference type="NCBI Taxonomy" id="2202148"/>
    <lineage>
        <taxon>Bacteria</taxon>
        <taxon>Pseudomonadati</taxon>
        <taxon>Pseudomonadota</taxon>
        <taxon>Alphaproteobacteria</taxon>
        <taxon>Rhodospirillales</taxon>
        <taxon>Azospirillaceae</taxon>
        <taxon>Azospirillum</taxon>
    </lineage>
</organism>
<gene>
    <name evidence="1" type="ORF">DEW08_30500</name>
</gene>